<dbReference type="EMBL" id="DTLI01000054">
    <property type="protein sequence ID" value="HHS51674.1"/>
    <property type="molecule type" value="Genomic_DNA"/>
</dbReference>
<feature type="domain" description="MannoseP isomerase/GMP-like beta-helix" evidence="9">
    <location>
        <begin position="293"/>
        <end position="344"/>
    </location>
</feature>
<evidence type="ECO:0000256" key="2">
    <source>
        <dbReference type="ARBA" id="ARBA00012387"/>
    </source>
</evidence>
<protein>
    <recommendedName>
        <fullName evidence="2">mannose-1-phosphate guanylyltransferase</fullName>
        <ecNumber evidence="2">2.7.7.13</ecNumber>
    </recommendedName>
</protein>
<proteinExistence type="inferred from homology"/>
<dbReference type="InterPro" id="IPR049577">
    <property type="entry name" value="GMPP_N"/>
</dbReference>
<comment type="caution">
    <text evidence="10">The sequence shown here is derived from an EMBL/GenBank/DDBJ whole genome shotgun (WGS) entry which is preliminary data.</text>
</comment>
<evidence type="ECO:0000259" key="9">
    <source>
        <dbReference type="Pfam" id="PF22640"/>
    </source>
</evidence>
<evidence type="ECO:0000256" key="3">
    <source>
        <dbReference type="ARBA" id="ARBA00022679"/>
    </source>
</evidence>
<dbReference type="SUPFAM" id="SSF53448">
    <property type="entry name" value="Nucleotide-diphospho-sugar transferases"/>
    <property type="match status" value="1"/>
</dbReference>
<evidence type="ECO:0000259" key="8">
    <source>
        <dbReference type="Pfam" id="PF00483"/>
    </source>
</evidence>
<dbReference type="InterPro" id="IPR005835">
    <property type="entry name" value="NTP_transferase_dom"/>
</dbReference>
<dbReference type="Pfam" id="PF00483">
    <property type="entry name" value="NTP_transferase"/>
    <property type="match status" value="1"/>
</dbReference>
<comment type="catalytic activity">
    <reaction evidence="7">
        <text>alpha-D-mannose 1-phosphate + GTP + H(+) = GDP-alpha-D-mannose + diphosphate</text>
        <dbReference type="Rhea" id="RHEA:15229"/>
        <dbReference type="ChEBI" id="CHEBI:15378"/>
        <dbReference type="ChEBI" id="CHEBI:33019"/>
        <dbReference type="ChEBI" id="CHEBI:37565"/>
        <dbReference type="ChEBI" id="CHEBI:57527"/>
        <dbReference type="ChEBI" id="CHEBI:58409"/>
        <dbReference type="EC" id="2.7.7.13"/>
    </reaction>
</comment>
<dbReference type="InterPro" id="IPR051161">
    <property type="entry name" value="Mannose-6P_isomerase_type2"/>
</dbReference>
<gene>
    <name evidence="10" type="ORF">ENW73_02245</name>
</gene>
<evidence type="ECO:0000313" key="10">
    <source>
        <dbReference type="EMBL" id="HHS51674.1"/>
    </source>
</evidence>
<evidence type="ECO:0000256" key="7">
    <source>
        <dbReference type="ARBA" id="ARBA00047343"/>
    </source>
</evidence>
<keyword evidence="3 10" id="KW-0808">Transferase</keyword>
<dbReference type="GO" id="GO:0004475">
    <property type="term" value="F:mannose-1-phosphate guanylyltransferase (GTP) activity"/>
    <property type="evidence" value="ECO:0007669"/>
    <property type="project" value="UniProtKB-EC"/>
</dbReference>
<reference evidence="10" key="1">
    <citation type="journal article" date="2020" name="mSystems">
        <title>Genome- and Community-Level Interaction Insights into Carbon Utilization and Element Cycling Functions of Hydrothermarchaeota in Hydrothermal Sediment.</title>
        <authorList>
            <person name="Zhou Z."/>
            <person name="Liu Y."/>
            <person name="Xu W."/>
            <person name="Pan J."/>
            <person name="Luo Z.H."/>
            <person name="Li M."/>
        </authorList>
    </citation>
    <scope>NUCLEOTIDE SEQUENCE [LARGE SCALE GENOMIC DNA]</scope>
    <source>
        <strain evidence="10">SpSt-876</strain>
    </source>
</reference>
<dbReference type="Gene3D" id="3.90.550.10">
    <property type="entry name" value="Spore Coat Polysaccharide Biosynthesis Protein SpsA, Chain A"/>
    <property type="match status" value="1"/>
</dbReference>
<feature type="domain" description="Nucleotidyl transferase" evidence="8">
    <location>
        <begin position="5"/>
        <end position="280"/>
    </location>
</feature>
<sequence>MELYAIILAGGIGERFWPVSRRTFPKQFVPLFGKDSLIEQTRKRISRLCPLNQQRYIIPYEMANLLKMQTGVKQQNIIFEPMGKNTAPAIGLAATYLANSAPDAIMIVLPADHYIKPVNTFISNIKVACKIAQQGYLVTFGIPPNRPETGYGYIQIGDVIERYGKITIHRAVEFKEKPSLDIALAYLQAKRFLWNSGMFVFRVSSILEAFRTFLPDFYVELMNFQQYIGTKQEELMLKRMYEKAPTTSIDYAVMEKAKNIAVVKANFLWDDVGSWLALERHFLTQASGNVILGEHYGVDTKDSIIYSDSGVVATLGVENLVIVKAKDAVLVADKKRVGDLKALLRTIATSKSGKRFL</sequence>
<dbReference type="AlphaFoldDB" id="A0A7C6E9R3"/>
<evidence type="ECO:0000256" key="6">
    <source>
        <dbReference type="ARBA" id="ARBA00023134"/>
    </source>
</evidence>
<evidence type="ECO:0000256" key="4">
    <source>
        <dbReference type="ARBA" id="ARBA00022695"/>
    </source>
</evidence>
<dbReference type="SUPFAM" id="SSF159283">
    <property type="entry name" value="Guanosine diphospho-D-mannose pyrophosphorylase/mannose-6-phosphate isomerase linker domain"/>
    <property type="match status" value="1"/>
</dbReference>
<name>A0A7C6E9R3_UNCW3</name>
<organism evidence="10">
    <name type="scientific">candidate division WOR-3 bacterium</name>
    <dbReference type="NCBI Taxonomy" id="2052148"/>
    <lineage>
        <taxon>Bacteria</taxon>
        <taxon>Bacteria division WOR-3</taxon>
    </lineage>
</organism>
<comment type="similarity">
    <text evidence="1">Belongs to the mannose-6-phosphate isomerase type 2 family.</text>
</comment>
<evidence type="ECO:0000256" key="5">
    <source>
        <dbReference type="ARBA" id="ARBA00022741"/>
    </source>
</evidence>
<accession>A0A7C6E9R3</accession>
<keyword evidence="6" id="KW-0342">GTP-binding</keyword>
<dbReference type="Pfam" id="PF22640">
    <property type="entry name" value="ManC_GMP_beta-helix"/>
    <property type="match status" value="1"/>
</dbReference>
<keyword evidence="5" id="KW-0547">Nucleotide-binding</keyword>
<keyword evidence="4 10" id="KW-0548">Nucleotidyltransferase</keyword>
<dbReference type="InterPro" id="IPR029044">
    <property type="entry name" value="Nucleotide-diphossugar_trans"/>
</dbReference>
<dbReference type="GO" id="GO:0009298">
    <property type="term" value="P:GDP-mannose biosynthetic process"/>
    <property type="evidence" value="ECO:0007669"/>
    <property type="project" value="TreeGrafter"/>
</dbReference>
<dbReference type="PANTHER" id="PTHR46390:SF1">
    <property type="entry name" value="MANNOSE-1-PHOSPHATE GUANYLYLTRANSFERASE"/>
    <property type="match status" value="1"/>
</dbReference>
<dbReference type="GO" id="GO:0005525">
    <property type="term" value="F:GTP binding"/>
    <property type="evidence" value="ECO:0007669"/>
    <property type="project" value="UniProtKB-KW"/>
</dbReference>
<dbReference type="CDD" id="cd02509">
    <property type="entry name" value="GDP-M1P_Guanylyltransferase"/>
    <property type="match status" value="1"/>
</dbReference>
<dbReference type="FunFam" id="3.90.550.10:FF:000046">
    <property type="entry name" value="Mannose-1-phosphate guanylyltransferase (GDP)"/>
    <property type="match status" value="1"/>
</dbReference>
<dbReference type="InterPro" id="IPR054566">
    <property type="entry name" value="ManC/GMP-like_b-helix"/>
</dbReference>
<dbReference type="PANTHER" id="PTHR46390">
    <property type="entry name" value="MANNOSE-1-PHOSPHATE GUANYLYLTRANSFERASE"/>
    <property type="match status" value="1"/>
</dbReference>
<dbReference type="EC" id="2.7.7.13" evidence="2"/>
<evidence type="ECO:0000256" key="1">
    <source>
        <dbReference type="ARBA" id="ARBA00006115"/>
    </source>
</evidence>